<reference evidence="14 15" key="1">
    <citation type="submission" date="2020-04" db="EMBL/GenBank/DDBJ databases">
        <title>Draft Genome Sequence of Streptomyces morookaense DSM 40503, an 8-azaguanine-producing strain.</title>
        <authorList>
            <person name="Qi J."/>
            <person name="Gao J.-M."/>
        </authorList>
    </citation>
    <scope>NUCLEOTIDE SEQUENCE [LARGE SCALE GENOMIC DNA]</scope>
    <source>
        <strain evidence="14 15">DSM 40503</strain>
    </source>
</reference>
<sequence length="450" mass="49037">MSGVILARAVHGRDGRTHLPDRSLPVPRDTVTPEYHALLARHEAMRLRRQLLTPAQSPAARTAREPEPSYDGAADQRVIAQSLELIASLDDLISRLYDALFGHWPYLRSLFPASMDFQKRHLVQIFRYLIGRLHRPDDVAAEFTRLGRDHRKLGVRPAHYLAFEAALREALRGTAGAQWTGTMEEAWLRMLRFAVAAMNRGAEEALREPPSWHATVTRHELRGPGLAVLRVSPHEPYAHRAGQFAAVASPLLPQAWRQYSLACAPRTDGELEFHVRQAGPGGVSEALVARTRAGDTLRLGPASGTATLDAAPARDLLLVADDTGWAPAKALLEELAARRSGHRMVHLFLGARHASERYDAAAVAALAQRLPWLRVVEVATGEEALAEAVARQGDWSGHLAFVSGPPDSVGSVVTRLTALGLPAGQIRHDPLPGLPALTGRRAEALEGADT</sequence>
<organism evidence="14 15">
    <name type="scientific">Streptomyces morookaense</name>
    <name type="common">Streptoverticillium morookaense</name>
    <dbReference type="NCBI Taxonomy" id="1970"/>
    <lineage>
        <taxon>Bacteria</taxon>
        <taxon>Bacillati</taxon>
        <taxon>Actinomycetota</taxon>
        <taxon>Actinomycetes</taxon>
        <taxon>Kitasatosporales</taxon>
        <taxon>Streptomycetaceae</taxon>
        <taxon>Streptomyces</taxon>
    </lineage>
</organism>
<dbReference type="GO" id="GO:0020037">
    <property type="term" value="F:heme binding"/>
    <property type="evidence" value="ECO:0007669"/>
    <property type="project" value="InterPro"/>
</dbReference>
<dbReference type="Gene3D" id="3.40.50.80">
    <property type="entry name" value="Nucleotide-binding domain of ferredoxin-NADP reductase (FNR) module"/>
    <property type="match status" value="1"/>
</dbReference>
<proteinExistence type="inferred from homology"/>
<keyword evidence="8" id="KW-0520">NAD</keyword>
<dbReference type="InterPro" id="IPR009050">
    <property type="entry name" value="Globin-like_sf"/>
</dbReference>
<evidence type="ECO:0000256" key="6">
    <source>
        <dbReference type="ARBA" id="ARBA00022857"/>
    </source>
</evidence>
<evidence type="ECO:0000256" key="7">
    <source>
        <dbReference type="ARBA" id="ARBA00023014"/>
    </source>
</evidence>
<dbReference type="CDD" id="cd19753">
    <property type="entry name" value="Mb-like_oxidoreductase"/>
    <property type="match status" value="1"/>
</dbReference>
<keyword evidence="7" id="KW-0411">Iron-sulfur</keyword>
<keyword evidence="11" id="KW-0479">Metal-binding</keyword>
<dbReference type="InterPro" id="IPR000971">
    <property type="entry name" value="Globin"/>
</dbReference>
<dbReference type="PANTHER" id="PTHR47354">
    <property type="entry name" value="NADH OXIDOREDUCTASE HCR"/>
    <property type="match status" value="1"/>
</dbReference>
<dbReference type="SUPFAM" id="SSF46458">
    <property type="entry name" value="Globin-like"/>
    <property type="match status" value="1"/>
</dbReference>
<dbReference type="InterPro" id="IPR017927">
    <property type="entry name" value="FAD-bd_FR_type"/>
</dbReference>
<feature type="domain" description="FAD-binding FR-type" evidence="13">
    <location>
        <begin position="209"/>
        <end position="309"/>
    </location>
</feature>
<dbReference type="GO" id="GO:0051537">
    <property type="term" value="F:2 iron, 2 sulfur cluster binding"/>
    <property type="evidence" value="ECO:0007669"/>
    <property type="project" value="UniProtKB-KW"/>
</dbReference>
<keyword evidence="6" id="KW-0521">NADP</keyword>
<dbReference type="SUPFAM" id="SSF63380">
    <property type="entry name" value="Riboflavin synthase domain-like"/>
    <property type="match status" value="1"/>
</dbReference>
<dbReference type="GO" id="GO:0019825">
    <property type="term" value="F:oxygen binding"/>
    <property type="evidence" value="ECO:0007669"/>
    <property type="project" value="InterPro"/>
</dbReference>
<evidence type="ECO:0000259" key="13">
    <source>
        <dbReference type="PROSITE" id="PS51384"/>
    </source>
</evidence>
<feature type="domain" description="Globin" evidence="12">
    <location>
        <begin position="70"/>
        <end position="203"/>
    </location>
</feature>
<keyword evidence="11" id="KW-0408">Iron</keyword>
<comment type="caution">
    <text evidence="14">The sequence shown here is derived from an EMBL/GenBank/DDBJ whole genome shotgun (WGS) entry which is preliminary data.</text>
</comment>
<keyword evidence="11" id="KW-0561">Oxygen transport</keyword>
<comment type="catalytic activity">
    <reaction evidence="10">
        <text>2 nitric oxide + NADPH + 2 O2 = 2 nitrate + NADP(+) + H(+)</text>
        <dbReference type="Rhea" id="RHEA:19465"/>
        <dbReference type="ChEBI" id="CHEBI:15378"/>
        <dbReference type="ChEBI" id="CHEBI:15379"/>
        <dbReference type="ChEBI" id="CHEBI:16480"/>
        <dbReference type="ChEBI" id="CHEBI:17632"/>
        <dbReference type="ChEBI" id="CHEBI:57783"/>
        <dbReference type="ChEBI" id="CHEBI:58349"/>
        <dbReference type="EC" id="1.14.12.17"/>
    </reaction>
</comment>
<dbReference type="EMBL" id="JABBXF010000123">
    <property type="protein sequence ID" value="NVK82339.1"/>
    <property type="molecule type" value="Genomic_DNA"/>
</dbReference>
<evidence type="ECO:0000259" key="12">
    <source>
        <dbReference type="PROSITE" id="PS01033"/>
    </source>
</evidence>
<dbReference type="Pfam" id="PF00970">
    <property type="entry name" value="FAD_binding_6"/>
    <property type="match status" value="1"/>
</dbReference>
<evidence type="ECO:0000256" key="1">
    <source>
        <dbReference type="ARBA" id="ARBA00001970"/>
    </source>
</evidence>
<dbReference type="AlphaFoldDB" id="A0A7Y7BB63"/>
<dbReference type="SUPFAM" id="SSF52343">
    <property type="entry name" value="Ferredoxin reductase-like, C-terminal NADP-linked domain"/>
    <property type="match status" value="1"/>
</dbReference>
<dbReference type="InterPro" id="IPR017938">
    <property type="entry name" value="Riboflavin_synthase-like_b-brl"/>
</dbReference>
<dbReference type="PROSITE" id="PS51384">
    <property type="entry name" value="FAD_FR"/>
    <property type="match status" value="1"/>
</dbReference>
<comment type="cofactor">
    <cofactor evidence="2">
        <name>FAD</name>
        <dbReference type="ChEBI" id="CHEBI:57692"/>
    </cofactor>
</comment>
<evidence type="ECO:0000313" key="14">
    <source>
        <dbReference type="EMBL" id="NVK82339.1"/>
    </source>
</evidence>
<keyword evidence="15" id="KW-1185">Reference proteome</keyword>
<dbReference type="GO" id="GO:0008941">
    <property type="term" value="F:nitric oxide dioxygenase NAD(P)H activity"/>
    <property type="evidence" value="ECO:0007669"/>
    <property type="project" value="UniProtKB-EC"/>
</dbReference>
<gene>
    <name evidence="14" type="ORF">HG542_32530</name>
</gene>
<keyword evidence="5" id="KW-0001">2Fe-2S</keyword>
<evidence type="ECO:0000313" key="15">
    <source>
        <dbReference type="Proteomes" id="UP000587462"/>
    </source>
</evidence>
<dbReference type="InterPro" id="IPR012292">
    <property type="entry name" value="Globin/Proto"/>
</dbReference>
<protein>
    <recommendedName>
        <fullName evidence="4">nitric oxide dioxygenase</fullName>
        <ecNumber evidence="4">1.14.12.17</ecNumber>
    </recommendedName>
</protein>
<keyword evidence="11" id="KW-0813">Transport</keyword>
<dbReference type="Gene3D" id="2.40.30.10">
    <property type="entry name" value="Translation factors"/>
    <property type="match status" value="1"/>
</dbReference>
<dbReference type="InterPro" id="IPR008333">
    <property type="entry name" value="Cbr1-like_FAD-bd_dom"/>
</dbReference>
<accession>A0A7Y7BB63</accession>
<comment type="similarity">
    <text evidence="3">In the C-terminal section; belongs to the flavoprotein pyridine nucleotide cytochrome reductase family.</text>
</comment>
<dbReference type="Pfam" id="PF00042">
    <property type="entry name" value="Globin"/>
    <property type="match status" value="1"/>
</dbReference>
<dbReference type="InterPro" id="IPR050415">
    <property type="entry name" value="MRET"/>
</dbReference>
<evidence type="ECO:0000256" key="9">
    <source>
        <dbReference type="ARBA" id="ARBA00048649"/>
    </source>
</evidence>
<dbReference type="PANTHER" id="PTHR47354:SF5">
    <property type="entry name" value="PROTEIN RFBI"/>
    <property type="match status" value="1"/>
</dbReference>
<dbReference type="Proteomes" id="UP000587462">
    <property type="component" value="Unassembled WGS sequence"/>
</dbReference>
<name>A0A7Y7BB63_STRMO</name>
<dbReference type="Gene3D" id="1.10.490.10">
    <property type="entry name" value="Globins"/>
    <property type="match status" value="1"/>
</dbReference>
<evidence type="ECO:0000256" key="2">
    <source>
        <dbReference type="ARBA" id="ARBA00001974"/>
    </source>
</evidence>
<evidence type="ECO:0000256" key="4">
    <source>
        <dbReference type="ARBA" id="ARBA00012229"/>
    </source>
</evidence>
<comment type="catalytic activity">
    <reaction evidence="9">
        <text>2 nitric oxide + NADH + 2 O2 = 2 nitrate + NAD(+) + H(+)</text>
        <dbReference type="Rhea" id="RHEA:19469"/>
        <dbReference type="ChEBI" id="CHEBI:15378"/>
        <dbReference type="ChEBI" id="CHEBI:15379"/>
        <dbReference type="ChEBI" id="CHEBI:16480"/>
        <dbReference type="ChEBI" id="CHEBI:17632"/>
        <dbReference type="ChEBI" id="CHEBI:57540"/>
        <dbReference type="ChEBI" id="CHEBI:57945"/>
        <dbReference type="EC" id="1.14.12.17"/>
    </reaction>
</comment>
<dbReference type="PROSITE" id="PS01033">
    <property type="entry name" value="GLOBIN"/>
    <property type="match status" value="1"/>
</dbReference>
<dbReference type="InterPro" id="IPR039261">
    <property type="entry name" value="FNR_nucleotide-bd"/>
</dbReference>
<dbReference type="EC" id="1.14.12.17" evidence="4"/>
<evidence type="ECO:0000256" key="5">
    <source>
        <dbReference type="ARBA" id="ARBA00022714"/>
    </source>
</evidence>
<evidence type="ECO:0000256" key="8">
    <source>
        <dbReference type="ARBA" id="ARBA00023027"/>
    </source>
</evidence>
<dbReference type="GO" id="GO:0005344">
    <property type="term" value="F:oxygen carrier activity"/>
    <property type="evidence" value="ECO:0007669"/>
    <property type="project" value="UniProtKB-KW"/>
</dbReference>
<comment type="cofactor">
    <cofactor evidence="1">
        <name>heme b</name>
        <dbReference type="ChEBI" id="CHEBI:60344"/>
    </cofactor>
</comment>
<comment type="similarity">
    <text evidence="11">Belongs to the globin family.</text>
</comment>
<evidence type="ECO:0000256" key="3">
    <source>
        <dbReference type="ARBA" id="ARBA00006401"/>
    </source>
</evidence>
<evidence type="ECO:0000256" key="11">
    <source>
        <dbReference type="RuleBase" id="RU000356"/>
    </source>
</evidence>
<keyword evidence="11" id="KW-0349">Heme</keyword>
<evidence type="ECO:0000256" key="10">
    <source>
        <dbReference type="ARBA" id="ARBA00049433"/>
    </source>
</evidence>